<dbReference type="EMBL" id="CAXDID020000056">
    <property type="protein sequence ID" value="CAL6007953.1"/>
    <property type="molecule type" value="Genomic_DNA"/>
</dbReference>
<dbReference type="SUPFAM" id="SSF48403">
    <property type="entry name" value="Ankyrin repeat"/>
    <property type="match status" value="1"/>
</dbReference>
<comment type="caution">
    <text evidence="1">The sequence shown here is derived from an EMBL/GenBank/DDBJ whole genome shotgun (WGS) entry which is preliminary data.</text>
</comment>
<sequence length="1209" mass="140859">MNTIIEDQIFESMNDKLKSPQQNNNRVVSAEPLIKGNESEAKQMETKSGTQPRNRIRELDSINYVYVDEIYTAKEILEQTLKDYTPNEEDNLTLHNFLHKTFKLMENIEEKTKPKDLEPHRQILPIQPNIEGPKYRKLLVQNFQEYNKQYIDDLDDIVLKYIKNKNLMTQQINYGFQYLQNLVASHAKYLSKNTFKLFIEDIKNLNTLAQLNNEVKQCQYCNMIQEINTKIQKAFHPTTSNWHSMGVPNKINKYDQQVYSNRRLLQEQKDKFETWKQQRTNRNVFHFMKLNTDQFQYVLNNTQILHQDSVGIYAISDMCVESIDSEVKSACTELNAYAIQLLNIIKQISCKEAQKQALLYFIKAANDISRSQDNGLCGYIVDNLESVFEDKELLKELLLAKFDNSNFLHLLLLDKTNGDIMLKGYILDTFPQVDISAKVIDLCKRLEILPQLIIQRNIDGQTPLMLAISNNYEYFNKDLLAEGDLSVDVENNNLLHYYINYFVSNTYCKQQPWQKILDGLKVISQKVDVNKLLQQENVYGYTPVHLGSYHIELLQFFDEHNVDFKRMSQKHTLFTNGSGESLKFLLNKGCDLLQAYGDPKVTSLERLAEELTSLDVEVIIKHGYDQITVAKTLMLHGNTQSNIKCILGFNIEPSLSLTQTFFQSLMDYQNIHNKDLAKQLAEKLQVDNFETEESLKLLLSKEYIDNSVLELICSIKTNLNLEDIQLLSQKINNKTDSQKICTLLIKDLQKKQYTELNYIPQDLINQIVSNFVYKNIQWFPDLKQNLYDLIKDLDKSKLELAFSKVVSFRDEDQLLHQLLKERDLSLKHQTLKMPEMFYLVPNERDEELMLEIQNSQIDKPKLQYITPIFSVNHDNTMYYKDIPCCVIGFKEQNNQVLIMLIKIQINNSEIQVSTNQTCVAYQLSINVRYPLYQCQSQQRKCFPRGSEHQAFLFYIGLIYQNTNQNLKQIAMEQDETYLRGYKFYIRNFQYYNIKNLDLDFLIGIFSNQSKFNCNITLSLQNSLKDQQNIIQLVIQYQNLIDNVENLSILQLKSLYLRLSQFQSYPTNLTKSELINFVKGSVSQAVALLRCAQCMHKHPIDDKLPQLLINSLGYERESVEICGVKVSVITKMPVINPFEYQKINDEKTSLVIQFKERPVSYDEYQFSNIIGVGIIHAIPDGKGNKTPIVNQIVEIDSYKFLDAGAIAFVE</sequence>
<dbReference type="Proteomes" id="UP001642409">
    <property type="component" value="Unassembled WGS sequence"/>
</dbReference>
<evidence type="ECO:0000313" key="2">
    <source>
        <dbReference type="EMBL" id="CAL6007953.1"/>
    </source>
</evidence>
<reference evidence="1" key="1">
    <citation type="submission" date="2023-06" db="EMBL/GenBank/DDBJ databases">
        <authorList>
            <person name="Kurt Z."/>
        </authorList>
    </citation>
    <scope>NUCLEOTIDE SEQUENCE</scope>
</reference>
<protein>
    <recommendedName>
        <fullName evidence="4">Ankyrin repeat protein</fullName>
    </recommendedName>
</protein>
<organism evidence="1">
    <name type="scientific">Hexamita inflata</name>
    <dbReference type="NCBI Taxonomy" id="28002"/>
    <lineage>
        <taxon>Eukaryota</taxon>
        <taxon>Metamonada</taxon>
        <taxon>Diplomonadida</taxon>
        <taxon>Hexamitidae</taxon>
        <taxon>Hexamitinae</taxon>
        <taxon>Hexamita</taxon>
    </lineage>
</organism>
<dbReference type="InterPro" id="IPR036770">
    <property type="entry name" value="Ankyrin_rpt-contain_sf"/>
</dbReference>
<dbReference type="AlphaFoldDB" id="A0AA86TR11"/>
<evidence type="ECO:0008006" key="4">
    <source>
        <dbReference type="Google" id="ProtNLM"/>
    </source>
</evidence>
<name>A0AA86TR11_9EUKA</name>
<dbReference type="EMBL" id="CATOUU010000341">
    <property type="protein sequence ID" value="CAI9925466.1"/>
    <property type="molecule type" value="Genomic_DNA"/>
</dbReference>
<evidence type="ECO:0000313" key="3">
    <source>
        <dbReference type="Proteomes" id="UP001642409"/>
    </source>
</evidence>
<keyword evidence="3" id="KW-1185">Reference proteome</keyword>
<evidence type="ECO:0000313" key="1">
    <source>
        <dbReference type="EMBL" id="CAI9925466.1"/>
    </source>
</evidence>
<reference evidence="2 3" key="2">
    <citation type="submission" date="2024-07" db="EMBL/GenBank/DDBJ databases">
        <authorList>
            <person name="Akdeniz Z."/>
        </authorList>
    </citation>
    <scope>NUCLEOTIDE SEQUENCE [LARGE SCALE GENOMIC DNA]</scope>
</reference>
<dbReference type="Gene3D" id="1.25.40.20">
    <property type="entry name" value="Ankyrin repeat-containing domain"/>
    <property type="match status" value="1"/>
</dbReference>
<gene>
    <name evidence="1" type="ORF">HINF_LOCUS13111</name>
    <name evidence="2" type="ORF">HINF_LOCUS20889</name>
</gene>
<proteinExistence type="predicted"/>
<accession>A0AA86TR11</accession>